<accession>A0ACC3CGP4</accession>
<organism evidence="1 2">
    <name type="scientific">Pyropia yezoensis</name>
    <name type="common">Susabi-nori</name>
    <name type="synonym">Porphyra yezoensis</name>
    <dbReference type="NCBI Taxonomy" id="2788"/>
    <lineage>
        <taxon>Eukaryota</taxon>
        <taxon>Rhodophyta</taxon>
        <taxon>Bangiophyceae</taxon>
        <taxon>Bangiales</taxon>
        <taxon>Bangiaceae</taxon>
        <taxon>Pyropia</taxon>
    </lineage>
</organism>
<name>A0ACC3CGP4_PYRYE</name>
<reference evidence="1" key="1">
    <citation type="submission" date="2019-11" db="EMBL/GenBank/DDBJ databases">
        <title>Nori genome reveals adaptations in red seaweeds to the harsh intertidal environment.</title>
        <authorList>
            <person name="Wang D."/>
            <person name="Mao Y."/>
        </authorList>
    </citation>
    <scope>NUCLEOTIDE SEQUENCE</scope>
    <source>
        <tissue evidence="1">Gametophyte</tissue>
    </source>
</reference>
<proteinExistence type="predicted"/>
<dbReference type="Proteomes" id="UP000798662">
    <property type="component" value="Chromosome 3"/>
</dbReference>
<protein>
    <submittedName>
        <fullName evidence="1">Uncharacterized protein</fullName>
    </submittedName>
</protein>
<evidence type="ECO:0000313" key="1">
    <source>
        <dbReference type="EMBL" id="KAK1869464.1"/>
    </source>
</evidence>
<evidence type="ECO:0000313" key="2">
    <source>
        <dbReference type="Proteomes" id="UP000798662"/>
    </source>
</evidence>
<gene>
    <name evidence="1" type="ORF">I4F81_011940</name>
</gene>
<sequence>MSFRRCSLALAAVALSAATAVATTQAVSLGDANRDNPVDVSSFKPSRSGRLVGGRVVGPNESNTAAVFFTKIFVPDGLGYFCGGSLLDARHVLTRAGCLVQAGDVLRIGGVGIFDGLEYTVGAVANHPQWDATGDLYDVAVLTIANPPTTEEIASAGLVPVRLNGWEWSEEDTVKPESFTVAGFGAVDAGATSGGSPQLKVGQQPLTPWATCKTITDQIPIDLAIDAQVCTNMDESSTTGLCSNDMGGPLFIKYEFEGSAVYQLFGVASYWVAAIEGAVCPTAGLPNVYTRVEKVRTWVWGVLQAGW</sequence>
<keyword evidence="2" id="KW-1185">Reference proteome</keyword>
<dbReference type="EMBL" id="CM020620">
    <property type="protein sequence ID" value="KAK1869464.1"/>
    <property type="molecule type" value="Genomic_DNA"/>
</dbReference>
<comment type="caution">
    <text evidence="1">The sequence shown here is derived from an EMBL/GenBank/DDBJ whole genome shotgun (WGS) entry which is preliminary data.</text>
</comment>